<dbReference type="InterPro" id="IPR035979">
    <property type="entry name" value="RBD_domain_sf"/>
</dbReference>
<dbReference type="SMART" id="SM00360">
    <property type="entry name" value="RRM"/>
    <property type="match status" value="3"/>
</dbReference>
<dbReference type="AlphaFoldDB" id="A0AAW0T6F7"/>
<keyword evidence="4 6" id="KW-0694">RNA-binding</keyword>
<dbReference type="InterPro" id="IPR000504">
    <property type="entry name" value="RRM_dom"/>
</dbReference>
<feature type="domain" description="RRM" evidence="7">
    <location>
        <begin position="321"/>
        <end position="404"/>
    </location>
</feature>
<dbReference type="InterPro" id="IPR034980">
    <property type="entry name" value="Fusilli_RRM2"/>
</dbReference>
<evidence type="ECO:0000256" key="6">
    <source>
        <dbReference type="PROSITE-ProRule" id="PRU00176"/>
    </source>
</evidence>
<dbReference type="PROSITE" id="PS50102">
    <property type="entry name" value="RRM"/>
    <property type="match status" value="1"/>
</dbReference>
<protein>
    <recommendedName>
        <fullName evidence="7">RRM domain-containing protein</fullName>
    </recommendedName>
</protein>
<dbReference type="Gene3D" id="3.30.420.10">
    <property type="entry name" value="Ribonuclease H-like superfamily/Ribonuclease H"/>
    <property type="match status" value="1"/>
</dbReference>
<evidence type="ECO:0000256" key="4">
    <source>
        <dbReference type="ARBA" id="ARBA00022884"/>
    </source>
</evidence>
<comment type="caution">
    <text evidence="8">The sequence shown here is derived from an EMBL/GenBank/DDBJ whole genome shotgun (WGS) entry which is preliminary data.</text>
</comment>
<dbReference type="SUPFAM" id="SSF54928">
    <property type="entry name" value="RNA-binding domain, RBD"/>
    <property type="match status" value="3"/>
</dbReference>
<dbReference type="CDD" id="cd12738">
    <property type="entry name" value="RRM1_Fusilli"/>
    <property type="match status" value="1"/>
</dbReference>
<evidence type="ECO:0000256" key="1">
    <source>
        <dbReference type="ARBA" id="ARBA00008866"/>
    </source>
</evidence>
<dbReference type="GO" id="GO:0006397">
    <property type="term" value="P:mRNA processing"/>
    <property type="evidence" value="ECO:0007669"/>
    <property type="project" value="UniProtKB-KW"/>
</dbReference>
<dbReference type="InterPro" id="IPR036397">
    <property type="entry name" value="RNaseH_sf"/>
</dbReference>
<dbReference type="InterPro" id="IPR012677">
    <property type="entry name" value="Nucleotide-bd_a/b_plait_sf"/>
</dbReference>
<dbReference type="GO" id="GO:0008380">
    <property type="term" value="P:RNA splicing"/>
    <property type="evidence" value="ECO:0007669"/>
    <property type="project" value="UniProtKB-KW"/>
</dbReference>
<dbReference type="EMBL" id="JARAKH010000039">
    <property type="protein sequence ID" value="KAK8382537.1"/>
    <property type="molecule type" value="Genomic_DNA"/>
</dbReference>
<gene>
    <name evidence="8" type="ORF">O3P69_015425</name>
</gene>
<sequence>MASHYVIMYTATAGANGPLLGTDEEDIVLLQFLVWDAVCRKTVTEQQYIVRPPTEDINENVLGEQCREDFRLTEDQVKNGQPLENVIDSFDAILSKIAESNTSRVAMVTDGQLHLRQVLHPKALSRNFTLPDYYNSFYDLRKEFKSFYHSEDMASVPDMLSFLAMEEDSAEELATRTVRDMGRILSRMIADGHRFVLPESIMIRLEPGICSRTEEVDSGCVVRARGLPWQSSDQDIAKFFRGLNIAKGGVALCLSPQGRRNGEALIRFISPEHRDMALKRHKHHIGNRYIEVYKATGEDFINVAGGNNNEAQTFLSRGGQVIIRMRGLPYDCTPKQVVEFFESGENGCQILDNEDGVLFVRKPDGRATGDAFVLFGSEEDSTKALAKHREIIGSRYIELFRSTTAEVQQVLNRSMDPRTYEQQQPLIAQLPQVPLLPQQIITSGTRKDCIRLRGLPFEAQVEHILEFLGELAKSIVYQGVHMVYNAQGQPSGEAFIQMDSEHSAYLASQQRHHRYMVFGKKQRYIEVFQCSGEDMNMVLTGGLPAQRPIVSPGGTVLAPPFGAFPLGPAPPVLNAVGAVTPRLPAYPGMAYPTMFYWPYPSPPVSPSSPYYGSPPHMATPATPPHHTITGTRVAFA</sequence>
<organism evidence="8 9">
    <name type="scientific">Scylla paramamosain</name>
    <name type="common">Mud crab</name>
    <dbReference type="NCBI Taxonomy" id="85552"/>
    <lineage>
        <taxon>Eukaryota</taxon>
        <taxon>Metazoa</taxon>
        <taxon>Ecdysozoa</taxon>
        <taxon>Arthropoda</taxon>
        <taxon>Crustacea</taxon>
        <taxon>Multicrustacea</taxon>
        <taxon>Malacostraca</taxon>
        <taxon>Eumalacostraca</taxon>
        <taxon>Eucarida</taxon>
        <taxon>Decapoda</taxon>
        <taxon>Pleocyemata</taxon>
        <taxon>Brachyura</taxon>
        <taxon>Eubrachyura</taxon>
        <taxon>Portunoidea</taxon>
        <taxon>Portunidae</taxon>
        <taxon>Portuninae</taxon>
        <taxon>Scylla</taxon>
    </lineage>
</organism>
<evidence type="ECO:0000259" key="7">
    <source>
        <dbReference type="PROSITE" id="PS50102"/>
    </source>
</evidence>
<dbReference type="CDD" id="cd12743">
    <property type="entry name" value="RRM3_Fusilli"/>
    <property type="match status" value="1"/>
</dbReference>
<dbReference type="FunFam" id="3.30.70.330:FF:000041">
    <property type="entry name" value="Epithelial splicing regulatory protein 1"/>
    <property type="match status" value="1"/>
</dbReference>
<comment type="similarity">
    <text evidence="1">Belongs to the ESRP family.</text>
</comment>
<evidence type="ECO:0000313" key="8">
    <source>
        <dbReference type="EMBL" id="KAK8382545.1"/>
    </source>
</evidence>
<dbReference type="Proteomes" id="UP001487740">
    <property type="component" value="Unassembled WGS sequence"/>
</dbReference>
<keyword evidence="5" id="KW-0508">mRNA splicing</keyword>
<dbReference type="GO" id="GO:0003723">
    <property type="term" value="F:RNA binding"/>
    <property type="evidence" value="ECO:0007669"/>
    <property type="project" value="UniProtKB-UniRule"/>
</dbReference>
<dbReference type="EMBL" id="JARAKH010000039">
    <property type="protein sequence ID" value="KAK8382545.1"/>
    <property type="molecule type" value="Genomic_DNA"/>
</dbReference>
<keyword evidence="2" id="KW-0507">mRNA processing</keyword>
<name>A0AAW0T6F7_SCYPA</name>
<evidence type="ECO:0000256" key="3">
    <source>
        <dbReference type="ARBA" id="ARBA00022737"/>
    </source>
</evidence>
<reference evidence="8 9" key="1">
    <citation type="submission" date="2023-03" db="EMBL/GenBank/DDBJ databases">
        <title>High-quality genome of Scylla paramamosain provides insights in environmental adaptation.</title>
        <authorList>
            <person name="Zhang L."/>
        </authorList>
    </citation>
    <scope>NUCLEOTIDE SEQUENCE [LARGE SCALE GENOMIC DNA]</scope>
    <source>
        <strain evidence="8">LZ_2023a</strain>
        <tissue evidence="8">Muscle</tissue>
    </source>
</reference>
<keyword evidence="9" id="KW-1185">Reference proteome</keyword>
<evidence type="ECO:0000256" key="2">
    <source>
        <dbReference type="ARBA" id="ARBA00022664"/>
    </source>
</evidence>
<proteinExistence type="inferred from homology"/>
<dbReference type="InterPro" id="IPR050666">
    <property type="entry name" value="ESRP"/>
</dbReference>
<evidence type="ECO:0000256" key="5">
    <source>
        <dbReference type="ARBA" id="ARBA00023187"/>
    </source>
</evidence>
<keyword evidence="3" id="KW-0677">Repeat</keyword>
<dbReference type="PANTHER" id="PTHR13976">
    <property type="entry name" value="HETEROGENEOUS NUCLEAR RIBONUCLEOPROTEIN-RELATED"/>
    <property type="match status" value="1"/>
</dbReference>
<accession>A0AAW0T6F7</accession>
<dbReference type="Gene3D" id="3.30.70.330">
    <property type="match status" value="3"/>
</dbReference>
<dbReference type="CDD" id="cd12741">
    <property type="entry name" value="RRM2_Fusilli"/>
    <property type="match status" value="1"/>
</dbReference>
<evidence type="ECO:0000313" key="9">
    <source>
        <dbReference type="Proteomes" id="UP001487740"/>
    </source>
</evidence>